<feature type="region of interest" description="Disordered" evidence="1">
    <location>
        <begin position="44"/>
        <end position="66"/>
    </location>
</feature>
<accession>A0A401GY34</accession>
<dbReference type="AlphaFoldDB" id="A0A401GY34"/>
<comment type="caution">
    <text evidence="2">The sequence shown here is derived from an EMBL/GenBank/DDBJ whole genome shotgun (WGS) entry which is preliminary data.</text>
</comment>
<proteinExistence type="predicted"/>
<dbReference type="RefSeq" id="XP_027617627.1">
    <property type="nucleotide sequence ID" value="XM_027761826.1"/>
</dbReference>
<sequence length="111" mass="12362">MRRDSDEFAECVGDTTGRLSFPGLSPMVIHSKHKVSVQLLRRVVQGRSPAGPNNTQDGDSSPSTVEEVKVYAPHSLPAEDQEWFERNLESFSWSLSEDGEHDLLTLCFVSV</sequence>
<dbReference type="Proteomes" id="UP000287166">
    <property type="component" value="Unassembled WGS sequence"/>
</dbReference>
<dbReference type="EMBL" id="BFAD01000009">
    <property type="protein sequence ID" value="GBE86714.1"/>
    <property type="molecule type" value="Genomic_DNA"/>
</dbReference>
<name>A0A401GY34_9APHY</name>
<dbReference type="GeneID" id="38783631"/>
<reference evidence="2 3" key="1">
    <citation type="journal article" date="2018" name="Sci. Rep.">
        <title>Genome sequence of the cauliflower mushroom Sparassis crispa (Hanabiratake) and its association with beneficial usage.</title>
        <authorList>
            <person name="Kiyama R."/>
            <person name="Furutani Y."/>
            <person name="Kawaguchi K."/>
            <person name="Nakanishi T."/>
        </authorList>
    </citation>
    <scope>NUCLEOTIDE SEQUENCE [LARGE SCALE GENOMIC DNA]</scope>
</reference>
<evidence type="ECO:0000313" key="3">
    <source>
        <dbReference type="Proteomes" id="UP000287166"/>
    </source>
</evidence>
<gene>
    <name evidence="2" type="ORF">SCP_0905940</name>
</gene>
<protein>
    <submittedName>
        <fullName evidence="2">Uncharacterized protein</fullName>
    </submittedName>
</protein>
<evidence type="ECO:0000256" key="1">
    <source>
        <dbReference type="SAM" id="MobiDB-lite"/>
    </source>
</evidence>
<dbReference type="InParanoid" id="A0A401GY34"/>
<feature type="compositionally biased region" description="Polar residues" evidence="1">
    <location>
        <begin position="51"/>
        <end position="64"/>
    </location>
</feature>
<evidence type="ECO:0000313" key="2">
    <source>
        <dbReference type="EMBL" id="GBE86714.1"/>
    </source>
</evidence>
<organism evidence="2 3">
    <name type="scientific">Sparassis crispa</name>
    <dbReference type="NCBI Taxonomy" id="139825"/>
    <lineage>
        <taxon>Eukaryota</taxon>
        <taxon>Fungi</taxon>
        <taxon>Dikarya</taxon>
        <taxon>Basidiomycota</taxon>
        <taxon>Agaricomycotina</taxon>
        <taxon>Agaricomycetes</taxon>
        <taxon>Polyporales</taxon>
        <taxon>Sparassidaceae</taxon>
        <taxon>Sparassis</taxon>
    </lineage>
</organism>
<keyword evidence="3" id="KW-1185">Reference proteome</keyword>